<dbReference type="Gramene" id="rna-AYBTSS11_LOCUS12898">
    <property type="protein sequence ID" value="CAJ1947894.1"/>
    <property type="gene ID" value="gene-AYBTSS11_LOCUS12898"/>
</dbReference>
<gene>
    <name evidence="1" type="ORF">AYBTSS11_LOCUS12898</name>
</gene>
<evidence type="ECO:0000313" key="2">
    <source>
        <dbReference type="Proteomes" id="UP001189624"/>
    </source>
</evidence>
<organism evidence="1 2">
    <name type="scientific">Sphenostylis stenocarpa</name>
    <dbReference type="NCBI Taxonomy" id="92480"/>
    <lineage>
        <taxon>Eukaryota</taxon>
        <taxon>Viridiplantae</taxon>
        <taxon>Streptophyta</taxon>
        <taxon>Embryophyta</taxon>
        <taxon>Tracheophyta</taxon>
        <taxon>Spermatophyta</taxon>
        <taxon>Magnoliopsida</taxon>
        <taxon>eudicotyledons</taxon>
        <taxon>Gunneridae</taxon>
        <taxon>Pentapetalae</taxon>
        <taxon>rosids</taxon>
        <taxon>fabids</taxon>
        <taxon>Fabales</taxon>
        <taxon>Fabaceae</taxon>
        <taxon>Papilionoideae</taxon>
        <taxon>50 kb inversion clade</taxon>
        <taxon>NPAAA clade</taxon>
        <taxon>indigoferoid/millettioid clade</taxon>
        <taxon>Phaseoleae</taxon>
        <taxon>Sphenostylis</taxon>
    </lineage>
</organism>
<dbReference type="Proteomes" id="UP001189624">
    <property type="component" value="Chromosome 4"/>
</dbReference>
<protein>
    <submittedName>
        <fullName evidence="1">Uncharacterized protein</fullName>
    </submittedName>
</protein>
<dbReference type="AlphaFoldDB" id="A0AA86VF82"/>
<dbReference type="EMBL" id="OY731401">
    <property type="protein sequence ID" value="CAJ1947894.1"/>
    <property type="molecule type" value="Genomic_DNA"/>
</dbReference>
<reference evidence="1" key="1">
    <citation type="submission" date="2023-10" db="EMBL/GenBank/DDBJ databases">
        <authorList>
            <person name="Domelevo Entfellner J.-B."/>
        </authorList>
    </citation>
    <scope>NUCLEOTIDE SEQUENCE</scope>
</reference>
<sequence length="106" mass="12179">MEKGQHGEQIPNARNLFLSRRDEGKEKIEGLEIQNARERRKRKVRKKKVALRAKMKKKRKAIVSVIENKILMDGDGAMEQAGVSPTNYLETNQRIADKIYSTLLST</sequence>
<accession>A0AA86VF82</accession>
<evidence type="ECO:0000313" key="1">
    <source>
        <dbReference type="EMBL" id="CAJ1947894.1"/>
    </source>
</evidence>
<proteinExistence type="predicted"/>
<name>A0AA86VF82_9FABA</name>
<feature type="non-terminal residue" evidence="1">
    <location>
        <position position="106"/>
    </location>
</feature>
<keyword evidence="2" id="KW-1185">Reference proteome</keyword>